<evidence type="ECO:0000313" key="2">
    <source>
        <dbReference type="Proteomes" id="UP000287188"/>
    </source>
</evidence>
<sequence>MRVKRAGSDGIIPMDDYNQFQSSGLDPHPIQEVNEKGNCMYALQIGAQDR</sequence>
<organism evidence="1 2">
    <name type="scientific">Dictyobacter kobayashii</name>
    <dbReference type="NCBI Taxonomy" id="2014872"/>
    <lineage>
        <taxon>Bacteria</taxon>
        <taxon>Bacillati</taxon>
        <taxon>Chloroflexota</taxon>
        <taxon>Ktedonobacteria</taxon>
        <taxon>Ktedonobacterales</taxon>
        <taxon>Dictyobacteraceae</taxon>
        <taxon>Dictyobacter</taxon>
    </lineage>
</organism>
<name>A0A402ARU2_9CHLR</name>
<keyword evidence="2" id="KW-1185">Reference proteome</keyword>
<reference evidence="2" key="1">
    <citation type="submission" date="2018-12" db="EMBL/GenBank/DDBJ databases">
        <title>Tengunoibacter tsumagoiensis gen. nov., sp. nov., Dictyobacter kobayashii sp. nov., D. alpinus sp. nov., and D. joshuensis sp. nov. and description of Dictyobacteraceae fam. nov. within the order Ktedonobacterales isolated from Tengu-no-mugimeshi.</title>
        <authorList>
            <person name="Wang C.M."/>
            <person name="Zheng Y."/>
            <person name="Sakai Y."/>
            <person name="Toyoda A."/>
            <person name="Minakuchi Y."/>
            <person name="Abe K."/>
            <person name="Yokota A."/>
            <person name="Yabe S."/>
        </authorList>
    </citation>
    <scope>NUCLEOTIDE SEQUENCE [LARGE SCALE GENOMIC DNA]</scope>
    <source>
        <strain evidence="2">Uno11</strain>
    </source>
</reference>
<accession>A0A402ARU2</accession>
<gene>
    <name evidence="1" type="ORF">KDK_56180</name>
</gene>
<dbReference type="Proteomes" id="UP000287188">
    <property type="component" value="Unassembled WGS sequence"/>
</dbReference>
<comment type="caution">
    <text evidence="1">The sequence shown here is derived from an EMBL/GenBank/DDBJ whole genome shotgun (WGS) entry which is preliminary data.</text>
</comment>
<protein>
    <submittedName>
        <fullName evidence="1">Uncharacterized protein</fullName>
    </submittedName>
</protein>
<proteinExistence type="predicted"/>
<evidence type="ECO:0000313" key="1">
    <source>
        <dbReference type="EMBL" id="GCE21818.1"/>
    </source>
</evidence>
<dbReference type="AlphaFoldDB" id="A0A402ARU2"/>
<dbReference type="EMBL" id="BIFS01000001">
    <property type="protein sequence ID" value="GCE21818.1"/>
    <property type="molecule type" value="Genomic_DNA"/>
</dbReference>